<reference evidence="2 3" key="1">
    <citation type="submission" date="2020-04" db="EMBL/GenBank/DDBJ databases">
        <title>FDA dAtabase for Regulatory Grade micrObial Sequences (FDA-ARGOS): Supporting development and validation of Infectious Disease Dx tests.</title>
        <authorList>
            <person name="Sciortino C."/>
            <person name="Tallon L."/>
            <person name="Sadzewicz L."/>
            <person name="Vavikolanu K."/>
            <person name="Mehta A."/>
            <person name="Aluvathingal J."/>
            <person name="Nadendla S."/>
            <person name="Nandy P."/>
            <person name="Geyer C."/>
            <person name="Yan Y."/>
            <person name="Sichtig H."/>
        </authorList>
    </citation>
    <scope>NUCLEOTIDE SEQUENCE [LARGE SCALE GENOMIC DNA]</scope>
    <source>
        <strain evidence="2 3">FDAARGOS_633</strain>
    </source>
</reference>
<dbReference type="RefSeq" id="WP_086132840.1">
    <property type="nucleotide sequence ID" value="NZ_JAOCKT010000036.1"/>
</dbReference>
<sequence>MAGNKNSGRLPFAPSDDDRNKVRVLRASGMSQEAIAEAIGISVKTLVVHFSADMEIASAKVTADILMARYSEAMKGNVTAQNKMLEQVGAVKAQEKRAPKPEKMGKKQEQKLAAHSVGGRFATPSAPKLIVSND</sequence>
<proteinExistence type="predicted"/>
<dbReference type="Proteomes" id="UP000500870">
    <property type="component" value="Chromosome 3"/>
</dbReference>
<dbReference type="AlphaFoldDB" id="A0A6H0ZV32"/>
<accession>A0A6H0ZV32</accession>
<evidence type="ECO:0000256" key="1">
    <source>
        <dbReference type="SAM" id="MobiDB-lite"/>
    </source>
</evidence>
<feature type="compositionally biased region" description="Basic and acidic residues" evidence="1">
    <location>
        <begin position="93"/>
        <end position="112"/>
    </location>
</feature>
<protein>
    <submittedName>
        <fullName evidence="2">Uncharacterized protein</fullName>
    </submittedName>
</protein>
<gene>
    <name evidence="2" type="ORF">FOB41_21320</name>
</gene>
<name>A0A6H0ZV32_9HYPH</name>
<dbReference type="EMBL" id="CP050899">
    <property type="protein sequence ID" value="QIX23701.1"/>
    <property type="molecule type" value="Genomic_DNA"/>
</dbReference>
<evidence type="ECO:0000313" key="2">
    <source>
        <dbReference type="EMBL" id="QIX23701.1"/>
    </source>
</evidence>
<feature type="region of interest" description="Disordered" evidence="1">
    <location>
        <begin position="92"/>
        <end position="134"/>
    </location>
</feature>
<evidence type="ECO:0000313" key="3">
    <source>
        <dbReference type="Proteomes" id="UP000500870"/>
    </source>
</evidence>
<organism evidence="2 3">
    <name type="scientific">Agrobacterium pusense</name>
    <dbReference type="NCBI Taxonomy" id="648995"/>
    <lineage>
        <taxon>Bacteria</taxon>
        <taxon>Pseudomonadati</taxon>
        <taxon>Pseudomonadota</taxon>
        <taxon>Alphaproteobacteria</taxon>
        <taxon>Hyphomicrobiales</taxon>
        <taxon>Rhizobiaceae</taxon>
        <taxon>Rhizobium/Agrobacterium group</taxon>
        <taxon>Agrobacterium</taxon>
    </lineage>
</organism>